<evidence type="ECO:0000313" key="2">
    <source>
        <dbReference type="EMBL" id="SEC81025.1"/>
    </source>
</evidence>
<evidence type="ECO:0000313" key="3">
    <source>
        <dbReference type="Proteomes" id="UP000182652"/>
    </source>
</evidence>
<dbReference type="Gene3D" id="3.40.50.150">
    <property type="entry name" value="Vaccinia Virus protein VP39"/>
    <property type="match status" value="1"/>
</dbReference>
<sequence length="292" mass="32387">MRLNVAAHDRAYHGTVVQKSERLRAPARAAGRTGRPLGNVTRGTTNPNRMRRVDRWITGTQAWRFRDAERPLAVDLGYGASPRTAIELFERLRTVDPGFRLTGVEIEPGRVAKALEEARPGLDFRLGGFELPVEERPVLVRAFNVLRQYDEGDVAAIWDTLRSRLAPGGLVVEGTCDELGRTASWVALDGDGPLSLHLSVHFGSLELPSQTAERLPKALIHRNVPGERIHAFLHAADQAWLAAAPLASFGKRQRWRRMCEVLRDTGWPVLDGPHRFRLGELSVAWEAVAPGA</sequence>
<evidence type="ECO:0000256" key="1">
    <source>
        <dbReference type="SAM" id="MobiDB-lite"/>
    </source>
</evidence>
<evidence type="ECO:0008006" key="4">
    <source>
        <dbReference type="Google" id="ProtNLM"/>
    </source>
</evidence>
<reference evidence="2 3" key="1">
    <citation type="submission" date="2016-10" db="EMBL/GenBank/DDBJ databases">
        <authorList>
            <person name="de Groot N.N."/>
        </authorList>
    </citation>
    <scope>NUCLEOTIDE SEQUENCE [LARGE SCALE GENOMIC DNA]</scope>
    <source>
        <strain evidence="2 3">DSM 10495</strain>
    </source>
</reference>
<protein>
    <recommendedName>
        <fullName evidence="4">SAM-dependent methyltransferase</fullName>
    </recommendedName>
</protein>
<dbReference type="Proteomes" id="UP000182652">
    <property type="component" value="Unassembled WGS sequence"/>
</dbReference>
<name>A0A1H4VJB8_9MICC</name>
<dbReference type="EMBL" id="FNSN01000004">
    <property type="protein sequence ID" value="SEC81025.1"/>
    <property type="molecule type" value="Genomic_DNA"/>
</dbReference>
<accession>A0A1H4VJB8</accession>
<dbReference type="AlphaFoldDB" id="A0A1H4VJB8"/>
<feature type="compositionally biased region" description="Low complexity" evidence="1">
    <location>
        <begin position="27"/>
        <end position="38"/>
    </location>
</feature>
<keyword evidence="3" id="KW-1185">Reference proteome</keyword>
<feature type="region of interest" description="Disordered" evidence="1">
    <location>
        <begin position="27"/>
        <end position="47"/>
    </location>
</feature>
<gene>
    <name evidence="2" type="ORF">SAMN04489745_3220</name>
</gene>
<dbReference type="SUPFAM" id="SSF53335">
    <property type="entry name" value="S-adenosyl-L-methionine-dependent methyltransferases"/>
    <property type="match status" value="1"/>
</dbReference>
<organism evidence="2 3">
    <name type="scientific">Arthrobacter woluwensis</name>
    <dbReference type="NCBI Taxonomy" id="156980"/>
    <lineage>
        <taxon>Bacteria</taxon>
        <taxon>Bacillati</taxon>
        <taxon>Actinomycetota</taxon>
        <taxon>Actinomycetes</taxon>
        <taxon>Micrococcales</taxon>
        <taxon>Micrococcaceae</taxon>
        <taxon>Arthrobacter</taxon>
    </lineage>
</organism>
<proteinExistence type="predicted"/>
<dbReference type="InterPro" id="IPR029063">
    <property type="entry name" value="SAM-dependent_MTases_sf"/>
</dbReference>
<dbReference type="STRING" id="156980.SAMN04489745_3220"/>